<keyword evidence="4 6" id="KW-0378">Hydrolase</keyword>
<reference evidence="9" key="1">
    <citation type="journal article" date="2018" name="Front. Microbiol.">
        <title>Genome-Based Analysis Reveals the Taxonomy and Diversity of the Family Idiomarinaceae.</title>
        <authorList>
            <person name="Liu Y."/>
            <person name="Lai Q."/>
            <person name="Shao Z."/>
        </authorList>
    </citation>
    <scope>NUCLEOTIDE SEQUENCE [LARGE SCALE GENOMIC DNA]</scope>
    <source>
        <strain evidence="9">R22</strain>
    </source>
</reference>
<evidence type="ECO:0000256" key="4">
    <source>
        <dbReference type="ARBA" id="ARBA00022801"/>
    </source>
</evidence>
<comment type="function">
    <text evidence="6">Acts as a ribosome collision sensor. Detects stalled/collided disomes (pairs of ribosomes where the leading ribosome is stalled and a second ribosome has collided with it) and endonucleolytically cleaves mRNA at the 5' boundary of the stalled ribosome. Stalled/collided disomes form a new interface (primarily via the 30S subunits) that binds SmrB. Cleaved mRNA becomes available for tmRNA ligation, leading to ribosomal subunit dissociation and rescue of stalled ribosomes.</text>
</comment>
<dbReference type="GO" id="GO:0072344">
    <property type="term" value="P:rescue of stalled ribosome"/>
    <property type="evidence" value="ECO:0007669"/>
    <property type="project" value="UniProtKB-UniRule"/>
</dbReference>
<accession>A0A432YZ04</accession>
<evidence type="ECO:0000256" key="6">
    <source>
        <dbReference type="HAMAP-Rule" id="MF_01042"/>
    </source>
</evidence>
<proteinExistence type="inferred from homology"/>
<gene>
    <name evidence="6" type="primary">smrB</name>
    <name evidence="8" type="ORF">CWI78_08005</name>
</gene>
<dbReference type="InterPro" id="IPR022990">
    <property type="entry name" value="SmrB-like"/>
</dbReference>
<dbReference type="InterPro" id="IPR036063">
    <property type="entry name" value="Smr_dom_sf"/>
</dbReference>
<protein>
    <recommendedName>
        <fullName evidence="6">Ribosome rescue factor SmrB</fullName>
        <ecNumber evidence="6">3.1.-.-</ecNumber>
    </recommendedName>
</protein>
<keyword evidence="1 6" id="KW-0540">Nuclease</keyword>
<comment type="subunit">
    <text evidence="6">Associates with collided ribosomes, but not with correctly translating polysomes.</text>
</comment>
<dbReference type="NCBIfam" id="NF003432">
    <property type="entry name" value="PRK04946.1"/>
    <property type="match status" value="1"/>
</dbReference>
<dbReference type="PANTHER" id="PTHR35562:SF1">
    <property type="entry name" value="UPF0115 PROTEIN YFCN"/>
    <property type="match status" value="1"/>
</dbReference>
<keyword evidence="2 6" id="KW-0699">rRNA-binding</keyword>
<evidence type="ECO:0000256" key="1">
    <source>
        <dbReference type="ARBA" id="ARBA00022722"/>
    </source>
</evidence>
<dbReference type="Proteomes" id="UP000288058">
    <property type="component" value="Unassembled WGS sequence"/>
</dbReference>
<dbReference type="GO" id="GO:0016787">
    <property type="term" value="F:hydrolase activity"/>
    <property type="evidence" value="ECO:0007669"/>
    <property type="project" value="UniProtKB-KW"/>
</dbReference>
<organism evidence="8 9">
    <name type="scientific">Idiomarina ramblicola</name>
    <dbReference type="NCBI Taxonomy" id="263724"/>
    <lineage>
        <taxon>Bacteria</taxon>
        <taxon>Pseudomonadati</taxon>
        <taxon>Pseudomonadota</taxon>
        <taxon>Gammaproteobacteria</taxon>
        <taxon>Alteromonadales</taxon>
        <taxon>Idiomarinaceae</taxon>
        <taxon>Idiomarina</taxon>
    </lineage>
</organism>
<dbReference type="Gene3D" id="3.30.1370.110">
    <property type="match status" value="1"/>
</dbReference>
<dbReference type="PANTHER" id="PTHR35562">
    <property type="entry name" value="DNA ENDONUCLEASE SMRA-RELATED"/>
    <property type="match status" value="1"/>
</dbReference>
<evidence type="ECO:0000313" key="8">
    <source>
        <dbReference type="EMBL" id="RUO68849.1"/>
    </source>
</evidence>
<feature type="domain" description="Smr" evidence="7">
    <location>
        <begin position="109"/>
        <end position="184"/>
    </location>
</feature>
<comment type="caution">
    <text evidence="8">The sequence shown here is derived from an EMBL/GenBank/DDBJ whole genome shotgun (WGS) entry which is preliminary data.</text>
</comment>
<dbReference type="SMART" id="SM00463">
    <property type="entry name" value="SMR"/>
    <property type="match status" value="1"/>
</dbReference>
<evidence type="ECO:0000256" key="2">
    <source>
        <dbReference type="ARBA" id="ARBA00022730"/>
    </source>
</evidence>
<keyword evidence="9" id="KW-1185">Reference proteome</keyword>
<comment type="similarity">
    <text evidence="6">Belongs to the SmrB family.</text>
</comment>
<dbReference type="SUPFAM" id="SSF160443">
    <property type="entry name" value="SMR domain-like"/>
    <property type="match status" value="1"/>
</dbReference>
<name>A0A432YZ04_9GAMM</name>
<dbReference type="GO" id="GO:0004521">
    <property type="term" value="F:RNA endonuclease activity"/>
    <property type="evidence" value="ECO:0007669"/>
    <property type="project" value="UniProtKB-UniRule"/>
</dbReference>
<dbReference type="RefSeq" id="WP_126781969.1">
    <property type="nucleotide sequence ID" value="NZ_PIQC01000005.1"/>
</dbReference>
<dbReference type="PROSITE" id="PS50828">
    <property type="entry name" value="SMR"/>
    <property type="match status" value="1"/>
</dbReference>
<dbReference type="OrthoDB" id="5795446at2"/>
<keyword evidence="5 6" id="KW-0694">RNA-binding</keyword>
<sequence length="187" mass="20845">MVANKHQSSSLSEDDIELFREAARGASRIKQDKLPPEPPKIAELRKRRQLSNRPSAQQIADASRSASHYFSDDFEAHFAEGPIRFAAEGESAYLVKQLRRGDYTPELLLDLHGMTLATARQELAALLLACEREHIDCCCIMHGHGSGKLKQQLPHWLVQHPHVRAFHQAPLEWGGAASLLVLLNVAS</sequence>
<evidence type="ECO:0000259" key="7">
    <source>
        <dbReference type="PROSITE" id="PS50828"/>
    </source>
</evidence>
<dbReference type="InterPro" id="IPR002625">
    <property type="entry name" value="Smr_dom"/>
</dbReference>
<evidence type="ECO:0000256" key="5">
    <source>
        <dbReference type="ARBA" id="ARBA00022884"/>
    </source>
</evidence>
<dbReference type="EMBL" id="PIQC01000005">
    <property type="protein sequence ID" value="RUO68849.1"/>
    <property type="molecule type" value="Genomic_DNA"/>
</dbReference>
<evidence type="ECO:0000313" key="9">
    <source>
        <dbReference type="Proteomes" id="UP000288058"/>
    </source>
</evidence>
<keyword evidence="3 6" id="KW-0255">Endonuclease</keyword>
<dbReference type="HAMAP" id="MF_01042">
    <property type="entry name" value="SmrB"/>
    <property type="match status" value="1"/>
</dbReference>
<evidence type="ECO:0000256" key="3">
    <source>
        <dbReference type="ARBA" id="ARBA00022759"/>
    </source>
</evidence>
<dbReference type="EC" id="3.1.-.-" evidence="6"/>
<dbReference type="GO" id="GO:0019843">
    <property type="term" value="F:rRNA binding"/>
    <property type="evidence" value="ECO:0007669"/>
    <property type="project" value="UniProtKB-UniRule"/>
</dbReference>
<dbReference type="AlphaFoldDB" id="A0A432YZ04"/>
<dbReference type="Pfam" id="PF01713">
    <property type="entry name" value="Smr"/>
    <property type="match status" value="1"/>
</dbReference>